<reference evidence="3" key="1">
    <citation type="submission" date="2020-07" db="EMBL/GenBank/DDBJ databases">
        <authorList>
            <person name="Nieuwenhuis M."/>
            <person name="Van De Peppel L.J.J."/>
        </authorList>
    </citation>
    <scope>NUCLEOTIDE SEQUENCE</scope>
    <source>
        <strain evidence="3">AP01</strain>
        <tissue evidence="3">Mycelium</tissue>
    </source>
</reference>
<dbReference type="PROSITE" id="PS51910">
    <property type="entry name" value="GH18_2"/>
    <property type="match status" value="1"/>
</dbReference>
<reference evidence="3" key="2">
    <citation type="submission" date="2021-10" db="EMBL/GenBank/DDBJ databases">
        <title>Phylogenomics reveals ancestral predisposition of the termite-cultivated fungus Termitomyces towards a domesticated lifestyle.</title>
        <authorList>
            <person name="Auxier B."/>
            <person name="Grum-Grzhimaylo A."/>
            <person name="Cardenas M.E."/>
            <person name="Lodge J.D."/>
            <person name="Laessoe T."/>
            <person name="Pedersen O."/>
            <person name="Smith M.E."/>
            <person name="Kuyper T.W."/>
            <person name="Franco-Molano E.A."/>
            <person name="Baroni T.J."/>
            <person name="Aanen D.K."/>
        </authorList>
    </citation>
    <scope>NUCLEOTIDE SEQUENCE</scope>
    <source>
        <strain evidence="3">AP01</strain>
        <tissue evidence="3">Mycelium</tissue>
    </source>
</reference>
<dbReference type="Pfam" id="PF00704">
    <property type="entry name" value="Glyco_hydro_18"/>
    <property type="match status" value="1"/>
</dbReference>
<sequence length="159" mass="17124">MFFLPVPRFFLSTFALSVAFSNLFVDVAGAPVCGLVPPKGTVKATYANASLSQDVVASAWYPGWLSAKYPPDTISWSKYNVMTFAFADSSVLNVEGSEILPTFVAEAKKNHANALVSIGGWTGSQYFSMAVATEANRTAFLGAVLDLVKKYDLDGIDFE</sequence>
<dbReference type="GO" id="GO:0005576">
    <property type="term" value="C:extracellular region"/>
    <property type="evidence" value="ECO:0007669"/>
    <property type="project" value="TreeGrafter"/>
</dbReference>
<keyword evidence="4" id="KW-1185">Reference proteome</keyword>
<protein>
    <recommendedName>
        <fullName evidence="2">GH18 domain-containing protein</fullName>
    </recommendedName>
</protein>
<comment type="caution">
    <text evidence="3">The sequence shown here is derived from an EMBL/GenBank/DDBJ whole genome shotgun (WGS) entry which is preliminary data.</text>
</comment>
<feature type="signal peptide" evidence="1">
    <location>
        <begin position="1"/>
        <end position="29"/>
    </location>
</feature>
<feature type="domain" description="GH18" evidence="2">
    <location>
        <begin position="55"/>
        <end position="159"/>
    </location>
</feature>
<feature type="chain" id="PRO_5040499899" description="GH18 domain-containing protein" evidence="1">
    <location>
        <begin position="30"/>
        <end position="159"/>
    </location>
</feature>
<dbReference type="PANTHER" id="PTHR11177">
    <property type="entry name" value="CHITINASE"/>
    <property type="match status" value="1"/>
</dbReference>
<dbReference type="GO" id="GO:0004568">
    <property type="term" value="F:chitinase activity"/>
    <property type="evidence" value="ECO:0007669"/>
    <property type="project" value="TreeGrafter"/>
</dbReference>
<dbReference type="Proteomes" id="UP000775547">
    <property type="component" value="Unassembled WGS sequence"/>
</dbReference>
<dbReference type="SUPFAM" id="SSF51445">
    <property type="entry name" value="(Trans)glycosidases"/>
    <property type="match status" value="1"/>
</dbReference>
<evidence type="ECO:0000313" key="3">
    <source>
        <dbReference type="EMBL" id="KAG5641990.1"/>
    </source>
</evidence>
<dbReference type="EMBL" id="JABCKV010000226">
    <property type="protein sequence ID" value="KAG5641990.1"/>
    <property type="molecule type" value="Genomic_DNA"/>
</dbReference>
<dbReference type="InterPro" id="IPR050314">
    <property type="entry name" value="Glycosyl_Hydrlase_18"/>
</dbReference>
<accession>A0A9P7G380</accession>
<evidence type="ECO:0000259" key="2">
    <source>
        <dbReference type="PROSITE" id="PS51910"/>
    </source>
</evidence>
<keyword evidence="1" id="KW-0732">Signal</keyword>
<organism evidence="3 4">
    <name type="scientific">Asterophora parasitica</name>
    <dbReference type="NCBI Taxonomy" id="117018"/>
    <lineage>
        <taxon>Eukaryota</taxon>
        <taxon>Fungi</taxon>
        <taxon>Dikarya</taxon>
        <taxon>Basidiomycota</taxon>
        <taxon>Agaricomycotina</taxon>
        <taxon>Agaricomycetes</taxon>
        <taxon>Agaricomycetidae</taxon>
        <taxon>Agaricales</taxon>
        <taxon>Tricholomatineae</taxon>
        <taxon>Lyophyllaceae</taxon>
        <taxon>Asterophora</taxon>
    </lineage>
</organism>
<dbReference type="GO" id="GO:0008061">
    <property type="term" value="F:chitin binding"/>
    <property type="evidence" value="ECO:0007669"/>
    <property type="project" value="TreeGrafter"/>
</dbReference>
<dbReference type="InterPro" id="IPR001223">
    <property type="entry name" value="Glyco_hydro18_cat"/>
</dbReference>
<evidence type="ECO:0000313" key="4">
    <source>
        <dbReference type="Proteomes" id="UP000775547"/>
    </source>
</evidence>
<dbReference type="GO" id="GO:0006032">
    <property type="term" value="P:chitin catabolic process"/>
    <property type="evidence" value="ECO:0007669"/>
    <property type="project" value="TreeGrafter"/>
</dbReference>
<dbReference type="InterPro" id="IPR017853">
    <property type="entry name" value="GH"/>
</dbReference>
<proteinExistence type="predicted"/>
<name>A0A9P7G380_9AGAR</name>
<dbReference type="PANTHER" id="PTHR11177:SF392">
    <property type="entry name" value="HAP41P"/>
    <property type="match status" value="1"/>
</dbReference>
<dbReference type="GO" id="GO:0005975">
    <property type="term" value="P:carbohydrate metabolic process"/>
    <property type="evidence" value="ECO:0007669"/>
    <property type="project" value="InterPro"/>
</dbReference>
<evidence type="ECO:0000256" key="1">
    <source>
        <dbReference type="SAM" id="SignalP"/>
    </source>
</evidence>
<dbReference type="Gene3D" id="3.20.20.80">
    <property type="entry name" value="Glycosidases"/>
    <property type="match status" value="1"/>
</dbReference>
<gene>
    <name evidence="3" type="ORF">DXG03_003819</name>
</gene>
<dbReference type="OrthoDB" id="73875at2759"/>
<dbReference type="AlphaFoldDB" id="A0A9P7G380"/>